<feature type="signal peptide" evidence="1">
    <location>
        <begin position="1"/>
        <end position="29"/>
    </location>
</feature>
<keyword evidence="3" id="KW-1185">Reference proteome</keyword>
<gene>
    <name evidence="2" type="ORF">LKD32_03160</name>
</gene>
<protein>
    <recommendedName>
        <fullName evidence="4">Lipoprotein</fullName>
    </recommendedName>
</protein>
<dbReference type="EMBL" id="JAJEPU010000005">
    <property type="protein sequence ID" value="MCC2163890.1"/>
    <property type="molecule type" value="Genomic_DNA"/>
</dbReference>
<keyword evidence="1" id="KW-0732">Signal</keyword>
<sequence>MITHKKTWKCIRRSACAFTILSVALLSSACKRQQEVIDLSGARSVPTETVQSASAPESVDSADSLTLDTAETTADASSTKKGIHVMMETYMNNKIFIQYPVIQDLNDDDRTASANELLKNNALSILGGWGINEAKDTLELTCKVVSADQSRLTVIYRGYCYPNQASYPSNLFLTNTVDLTEISDVRLSDYADPVQLADYVMSDGVVLSGVNQTDQPAILEFLKNTDREQNVALLANADFGGTNGFPGCFSYESNGEIYIMLSVTHELGDYVTVVYTPEDK</sequence>
<evidence type="ECO:0000256" key="1">
    <source>
        <dbReference type="SAM" id="SignalP"/>
    </source>
</evidence>
<proteinExistence type="predicted"/>
<accession>A0AAE3DHF2</accession>
<dbReference type="AlphaFoldDB" id="A0AAE3DHF2"/>
<feature type="chain" id="PRO_5041932542" description="Lipoprotein" evidence="1">
    <location>
        <begin position="30"/>
        <end position="280"/>
    </location>
</feature>
<dbReference type="Proteomes" id="UP001198962">
    <property type="component" value="Unassembled WGS sequence"/>
</dbReference>
<dbReference type="RefSeq" id="WP_308450655.1">
    <property type="nucleotide sequence ID" value="NZ_JAJEPU010000005.1"/>
</dbReference>
<organism evidence="2 3">
    <name type="scientific">Brotaphodocola catenula</name>
    <dbReference type="NCBI Taxonomy" id="2885361"/>
    <lineage>
        <taxon>Bacteria</taxon>
        <taxon>Bacillati</taxon>
        <taxon>Bacillota</taxon>
        <taxon>Clostridia</taxon>
        <taxon>Lachnospirales</taxon>
        <taxon>Lachnospiraceae</taxon>
        <taxon>Brotaphodocola</taxon>
    </lineage>
</organism>
<dbReference type="PROSITE" id="PS51257">
    <property type="entry name" value="PROKAR_LIPOPROTEIN"/>
    <property type="match status" value="1"/>
</dbReference>
<evidence type="ECO:0000313" key="3">
    <source>
        <dbReference type="Proteomes" id="UP001198962"/>
    </source>
</evidence>
<name>A0AAE3DHF2_9FIRM</name>
<comment type="caution">
    <text evidence="2">The sequence shown here is derived from an EMBL/GenBank/DDBJ whole genome shotgun (WGS) entry which is preliminary data.</text>
</comment>
<evidence type="ECO:0000313" key="2">
    <source>
        <dbReference type="EMBL" id="MCC2163890.1"/>
    </source>
</evidence>
<evidence type="ECO:0008006" key="4">
    <source>
        <dbReference type="Google" id="ProtNLM"/>
    </source>
</evidence>
<reference evidence="2" key="1">
    <citation type="submission" date="2021-10" db="EMBL/GenBank/DDBJ databases">
        <title>Anaerobic single-cell dispensing facilitates the cultivation of human gut bacteria.</title>
        <authorList>
            <person name="Afrizal A."/>
        </authorList>
    </citation>
    <scope>NUCLEOTIDE SEQUENCE</scope>
    <source>
        <strain evidence="2">CLA-AA-H274</strain>
    </source>
</reference>